<dbReference type="PROSITE" id="PS51405">
    <property type="entry name" value="HEME_HALOPEROXIDASE"/>
    <property type="match status" value="1"/>
</dbReference>
<dbReference type="GO" id="GO:0046872">
    <property type="term" value="F:metal ion binding"/>
    <property type="evidence" value="ECO:0007669"/>
    <property type="project" value="UniProtKB-KW"/>
</dbReference>
<dbReference type="Gene3D" id="1.10.489.10">
    <property type="entry name" value="Chloroperoxidase-like"/>
    <property type="match status" value="1"/>
</dbReference>
<evidence type="ECO:0000256" key="2">
    <source>
        <dbReference type="ARBA" id="ARBA00022559"/>
    </source>
</evidence>
<evidence type="ECO:0000256" key="8">
    <source>
        <dbReference type="SAM" id="SignalP"/>
    </source>
</evidence>
<keyword evidence="5" id="KW-0560">Oxidoreductase</keyword>
<dbReference type="InParanoid" id="A0A1Y2E877"/>
<accession>A0A1Y2E877</accession>
<feature type="domain" description="Heme haloperoxidase family profile" evidence="9">
    <location>
        <begin position="26"/>
        <end position="235"/>
    </location>
</feature>
<keyword evidence="2 10" id="KW-0575">Peroxidase</keyword>
<evidence type="ECO:0000313" key="10">
    <source>
        <dbReference type="EMBL" id="ORY67524.1"/>
    </source>
</evidence>
<evidence type="ECO:0000256" key="6">
    <source>
        <dbReference type="ARBA" id="ARBA00023004"/>
    </source>
</evidence>
<dbReference type="SUPFAM" id="SSF47571">
    <property type="entry name" value="Cloroperoxidase"/>
    <property type="match status" value="1"/>
</dbReference>
<feature type="chain" id="PRO_5012101511" evidence="8">
    <location>
        <begin position="23"/>
        <end position="244"/>
    </location>
</feature>
<dbReference type="STRING" id="1141098.A0A1Y2E877"/>
<name>A0A1Y2E877_9PEZI</name>
<dbReference type="OrthoDB" id="407298at2759"/>
<dbReference type="InterPro" id="IPR000028">
    <property type="entry name" value="Chloroperoxidase"/>
</dbReference>
<dbReference type="GeneID" id="63773736"/>
<keyword evidence="11" id="KW-1185">Reference proteome</keyword>
<protein>
    <submittedName>
        <fullName evidence="10">Chloroperoxidase</fullName>
    </submittedName>
</protein>
<dbReference type="AlphaFoldDB" id="A0A1Y2E877"/>
<gene>
    <name evidence="10" type="ORF">BCR38DRAFT_388203</name>
</gene>
<keyword evidence="4" id="KW-0479">Metal-binding</keyword>
<dbReference type="GO" id="GO:0004601">
    <property type="term" value="F:peroxidase activity"/>
    <property type="evidence" value="ECO:0007669"/>
    <property type="project" value="UniProtKB-KW"/>
</dbReference>
<dbReference type="Pfam" id="PF01328">
    <property type="entry name" value="Peroxidase_2"/>
    <property type="match status" value="1"/>
</dbReference>
<organism evidence="10 11">
    <name type="scientific">Pseudomassariella vexata</name>
    <dbReference type="NCBI Taxonomy" id="1141098"/>
    <lineage>
        <taxon>Eukaryota</taxon>
        <taxon>Fungi</taxon>
        <taxon>Dikarya</taxon>
        <taxon>Ascomycota</taxon>
        <taxon>Pezizomycotina</taxon>
        <taxon>Sordariomycetes</taxon>
        <taxon>Xylariomycetidae</taxon>
        <taxon>Amphisphaeriales</taxon>
        <taxon>Pseudomassariaceae</taxon>
        <taxon>Pseudomassariella</taxon>
    </lineage>
</organism>
<dbReference type="PANTHER" id="PTHR33577">
    <property type="entry name" value="STERIGMATOCYSTIN BIOSYNTHESIS PEROXIDASE STCC-RELATED"/>
    <property type="match status" value="1"/>
</dbReference>
<keyword evidence="3" id="KW-0349">Heme</keyword>
<keyword evidence="8" id="KW-0732">Signal</keyword>
<reference evidence="10 11" key="1">
    <citation type="submission" date="2016-07" db="EMBL/GenBank/DDBJ databases">
        <title>Pervasive Adenine N6-methylation of Active Genes in Fungi.</title>
        <authorList>
            <consortium name="DOE Joint Genome Institute"/>
            <person name="Mondo S.J."/>
            <person name="Dannebaum R.O."/>
            <person name="Kuo R.C."/>
            <person name="Labutti K."/>
            <person name="Haridas S."/>
            <person name="Kuo A."/>
            <person name="Salamov A."/>
            <person name="Ahrendt S.R."/>
            <person name="Lipzen A."/>
            <person name="Sullivan W."/>
            <person name="Andreopoulos W.B."/>
            <person name="Clum A."/>
            <person name="Lindquist E."/>
            <person name="Daum C."/>
            <person name="Ramamoorthy G.K."/>
            <person name="Gryganskyi A."/>
            <person name="Culley D."/>
            <person name="Magnuson J.K."/>
            <person name="James T.Y."/>
            <person name="O'Malley M.A."/>
            <person name="Stajich J.E."/>
            <person name="Spatafora J.W."/>
            <person name="Visel A."/>
            <person name="Grigoriev I.V."/>
        </authorList>
    </citation>
    <scope>NUCLEOTIDE SEQUENCE [LARGE SCALE GENOMIC DNA]</scope>
    <source>
        <strain evidence="10 11">CBS 129021</strain>
    </source>
</reference>
<dbReference type="Proteomes" id="UP000193689">
    <property type="component" value="Unassembled WGS sequence"/>
</dbReference>
<dbReference type="PANTHER" id="PTHR33577:SF19">
    <property type="entry name" value="HEME HALOPEROXIDASE FAMILY PROFILE DOMAIN-CONTAINING PROTEIN-RELATED"/>
    <property type="match status" value="1"/>
</dbReference>
<proteinExistence type="inferred from homology"/>
<dbReference type="InterPro" id="IPR036851">
    <property type="entry name" value="Chloroperoxidase-like_sf"/>
</dbReference>
<evidence type="ECO:0000256" key="7">
    <source>
        <dbReference type="ARBA" id="ARBA00025795"/>
    </source>
</evidence>
<evidence type="ECO:0000256" key="3">
    <source>
        <dbReference type="ARBA" id="ARBA00022617"/>
    </source>
</evidence>
<evidence type="ECO:0000259" key="9">
    <source>
        <dbReference type="PROSITE" id="PS51405"/>
    </source>
</evidence>
<evidence type="ECO:0000256" key="1">
    <source>
        <dbReference type="ARBA" id="ARBA00001970"/>
    </source>
</evidence>
<dbReference type="RefSeq" id="XP_040718148.1">
    <property type="nucleotide sequence ID" value="XM_040857524.1"/>
</dbReference>
<evidence type="ECO:0000256" key="4">
    <source>
        <dbReference type="ARBA" id="ARBA00022723"/>
    </source>
</evidence>
<comment type="cofactor">
    <cofactor evidence="1">
        <name>heme b</name>
        <dbReference type="ChEBI" id="CHEBI:60344"/>
    </cofactor>
</comment>
<dbReference type="EMBL" id="MCFJ01000004">
    <property type="protein sequence ID" value="ORY67524.1"/>
    <property type="molecule type" value="Genomic_DNA"/>
</dbReference>
<keyword evidence="6" id="KW-0408">Iron</keyword>
<comment type="caution">
    <text evidence="10">The sequence shown here is derived from an EMBL/GenBank/DDBJ whole genome shotgun (WGS) entry which is preliminary data.</text>
</comment>
<comment type="similarity">
    <text evidence="7">Belongs to the chloroperoxidase family.</text>
</comment>
<feature type="signal peptide" evidence="8">
    <location>
        <begin position="1"/>
        <end position="22"/>
    </location>
</feature>
<evidence type="ECO:0000256" key="5">
    <source>
        <dbReference type="ARBA" id="ARBA00023002"/>
    </source>
</evidence>
<evidence type="ECO:0000313" key="11">
    <source>
        <dbReference type="Proteomes" id="UP000193689"/>
    </source>
</evidence>
<sequence>MCTIKVLSLLAATTSFFTTISAVSETTNPFQLPGTGDVRSPCPGLNALANHGLLPRNGKGIDLAILSAGTLAGFNLGQDAATLVGTQALASSATGNASTFDLDNLNEHDPQVIEHDGSMSRTDSFWGDNHSFNQEAWDRTLSTWGDNETITFAVAAAERTARFVFGAAANPEFNATFANSGSLLEYSLMLSAFGDPVEGNANKTLAVFMMENERLPFSLGWTPPTTQITVSTAQAMAAKIAALL</sequence>